<dbReference type="Gene3D" id="3.30.450.40">
    <property type="match status" value="1"/>
</dbReference>
<evidence type="ECO:0000256" key="1">
    <source>
        <dbReference type="ARBA" id="ARBA00000085"/>
    </source>
</evidence>
<keyword evidence="5" id="KW-1185">Reference proteome</keyword>
<protein>
    <recommendedName>
        <fullName evidence="2">histidine kinase</fullName>
        <ecNumber evidence="2">2.7.13.3</ecNumber>
    </recommendedName>
</protein>
<dbReference type="OrthoDB" id="9811889at2"/>
<accession>A0A239GFD9</accession>
<dbReference type="Gene3D" id="1.10.287.130">
    <property type="match status" value="1"/>
</dbReference>
<reference evidence="5" key="1">
    <citation type="submission" date="2017-06" db="EMBL/GenBank/DDBJ databases">
        <authorList>
            <person name="Varghese N."/>
            <person name="Submissions S."/>
        </authorList>
    </citation>
    <scope>NUCLEOTIDE SEQUENCE [LARGE SCALE GENOMIC DNA]</scope>
    <source>
        <strain evidence="5">5C</strain>
    </source>
</reference>
<dbReference type="SUPFAM" id="SSF47384">
    <property type="entry name" value="Homodimeric domain of signal transducing histidine kinase"/>
    <property type="match status" value="1"/>
</dbReference>
<dbReference type="Pfam" id="PF01590">
    <property type="entry name" value="GAF"/>
    <property type="match status" value="1"/>
</dbReference>
<sequence length="367" mass="42829">MDRLEDLKTYNILDTSPEQELNELAEIASAIFDTPVSIVSFIDDERQWYKAKIGLDFNEVKIEKTFCKYTLDNPDDILIIDNPLEDVRVKDNELVTCDGGIKFYASAPLVSGHGNVLGTVCVIDYEEKKFSNKKYEALRLISKKVMDYLETRKVMHLQNKEIEYSAERLKRLTDLAPGAIFKLSLNIEGELKFIFMSEGIQRLIPELCPEKLKNDPRILLDFIYGEDRDYVYNLFKYSSQSLIPVEAEYLVHISDEIQKWHWMKANPLKLNNKEVVWYGVIQDITQKKNHLDTLEKMLFDISHVIRKPIANILGIANILQSSEITKLEKMEMCSIIFEETQNLDDYINELNLKYHNLKKLLKKDWTD</sequence>
<dbReference type="InterPro" id="IPR029016">
    <property type="entry name" value="GAF-like_dom_sf"/>
</dbReference>
<organism evidence="4 5">
    <name type="scientific">Belliella buryatensis</name>
    <dbReference type="NCBI Taxonomy" id="1500549"/>
    <lineage>
        <taxon>Bacteria</taxon>
        <taxon>Pseudomonadati</taxon>
        <taxon>Bacteroidota</taxon>
        <taxon>Cytophagia</taxon>
        <taxon>Cytophagales</taxon>
        <taxon>Cyclobacteriaceae</taxon>
        <taxon>Belliella</taxon>
    </lineage>
</organism>
<name>A0A239GFD9_9BACT</name>
<proteinExistence type="predicted"/>
<dbReference type="PANTHER" id="PTHR43102">
    <property type="entry name" value="SLR1143 PROTEIN"/>
    <property type="match status" value="1"/>
</dbReference>
<comment type="catalytic activity">
    <reaction evidence="1">
        <text>ATP + protein L-histidine = ADP + protein N-phospho-L-histidine.</text>
        <dbReference type="EC" id="2.7.13.3"/>
    </reaction>
</comment>
<dbReference type="Proteomes" id="UP000198480">
    <property type="component" value="Unassembled WGS sequence"/>
</dbReference>
<dbReference type="RefSeq" id="WP_089242248.1">
    <property type="nucleotide sequence ID" value="NZ_FZOK01000016.1"/>
</dbReference>
<dbReference type="PANTHER" id="PTHR43102:SF2">
    <property type="entry name" value="GAF DOMAIN-CONTAINING PROTEIN"/>
    <property type="match status" value="1"/>
</dbReference>
<evidence type="ECO:0000259" key="3">
    <source>
        <dbReference type="Pfam" id="PF01590"/>
    </source>
</evidence>
<dbReference type="EMBL" id="FZOK01000016">
    <property type="protein sequence ID" value="SNS67761.1"/>
    <property type="molecule type" value="Genomic_DNA"/>
</dbReference>
<evidence type="ECO:0000313" key="4">
    <source>
        <dbReference type="EMBL" id="SNS67761.1"/>
    </source>
</evidence>
<evidence type="ECO:0000313" key="5">
    <source>
        <dbReference type="Proteomes" id="UP000198480"/>
    </source>
</evidence>
<dbReference type="SUPFAM" id="SSF55785">
    <property type="entry name" value="PYP-like sensor domain (PAS domain)"/>
    <property type="match status" value="1"/>
</dbReference>
<dbReference type="GO" id="GO:0000155">
    <property type="term" value="F:phosphorelay sensor kinase activity"/>
    <property type="evidence" value="ECO:0007669"/>
    <property type="project" value="InterPro"/>
</dbReference>
<feature type="domain" description="GAF" evidence="3">
    <location>
        <begin position="17"/>
        <end position="142"/>
    </location>
</feature>
<evidence type="ECO:0000256" key="2">
    <source>
        <dbReference type="ARBA" id="ARBA00012438"/>
    </source>
</evidence>
<dbReference type="InterPro" id="IPR035965">
    <property type="entry name" value="PAS-like_dom_sf"/>
</dbReference>
<dbReference type="InterPro" id="IPR003018">
    <property type="entry name" value="GAF"/>
</dbReference>
<dbReference type="SUPFAM" id="SSF55781">
    <property type="entry name" value="GAF domain-like"/>
    <property type="match status" value="1"/>
</dbReference>
<dbReference type="InterPro" id="IPR036097">
    <property type="entry name" value="HisK_dim/P_sf"/>
</dbReference>
<dbReference type="Gene3D" id="3.30.450.20">
    <property type="entry name" value="PAS domain"/>
    <property type="match status" value="1"/>
</dbReference>
<dbReference type="CDD" id="cd00082">
    <property type="entry name" value="HisKA"/>
    <property type="match status" value="1"/>
</dbReference>
<gene>
    <name evidence="4" type="ORF">SAMN06295967_1165</name>
</gene>
<dbReference type="InterPro" id="IPR003661">
    <property type="entry name" value="HisK_dim/P_dom"/>
</dbReference>
<dbReference type="EC" id="2.7.13.3" evidence="2"/>
<dbReference type="AlphaFoldDB" id="A0A239GFD9"/>